<dbReference type="PANTHER" id="PTHR18964">
    <property type="entry name" value="ROK (REPRESSOR, ORF, KINASE) FAMILY"/>
    <property type="match status" value="1"/>
</dbReference>
<proteinExistence type="inferred from homology"/>
<dbReference type="InterPro" id="IPR043129">
    <property type="entry name" value="ATPase_NBD"/>
</dbReference>
<gene>
    <name evidence="2" type="ORF">GCM10009768_07340</name>
</gene>
<dbReference type="Proteomes" id="UP001500851">
    <property type="component" value="Unassembled WGS sequence"/>
</dbReference>
<reference evidence="2 3" key="1">
    <citation type="journal article" date="2019" name="Int. J. Syst. Evol. Microbiol.">
        <title>The Global Catalogue of Microorganisms (GCM) 10K type strain sequencing project: providing services to taxonomists for standard genome sequencing and annotation.</title>
        <authorList>
            <consortium name="The Broad Institute Genomics Platform"/>
            <consortium name="The Broad Institute Genome Sequencing Center for Infectious Disease"/>
            <person name="Wu L."/>
            <person name="Ma J."/>
        </authorList>
    </citation>
    <scope>NUCLEOTIDE SEQUENCE [LARGE SCALE GENOMIC DNA]</scope>
    <source>
        <strain evidence="2 3">JCM 14736</strain>
    </source>
</reference>
<organism evidence="2 3">
    <name type="scientific">Leucobacter iarius</name>
    <dbReference type="NCBI Taxonomy" id="333963"/>
    <lineage>
        <taxon>Bacteria</taxon>
        <taxon>Bacillati</taxon>
        <taxon>Actinomycetota</taxon>
        <taxon>Actinomycetes</taxon>
        <taxon>Micrococcales</taxon>
        <taxon>Microbacteriaceae</taxon>
        <taxon>Leucobacter</taxon>
    </lineage>
</organism>
<evidence type="ECO:0000256" key="1">
    <source>
        <dbReference type="ARBA" id="ARBA00006479"/>
    </source>
</evidence>
<comment type="similarity">
    <text evidence="1">Belongs to the ROK (NagC/XylR) family.</text>
</comment>
<protein>
    <submittedName>
        <fullName evidence="2">ROK family protein</fullName>
    </submittedName>
</protein>
<dbReference type="EMBL" id="BAAAOB010000001">
    <property type="protein sequence ID" value="GAA1780951.1"/>
    <property type="molecule type" value="Genomic_DNA"/>
</dbReference>
<sequence>MTRLPSLRAGEPVLAFDVGGTDIKSGLVDPSGAVLGLRRTATPLDPDDGAGNPERIVARLAELRDDYRREFPEVRPTAAGLLVPGIVDPDRGIGVFSSNLGWHDAPIRDLAEQCLGLPVAFNHDIHGSSMAEYRLGSAGRFRDVVVMIIGTGIAGTIIVDGRAHLAQGYAGEFGHSPVADGPVCACGAVGCLEAVASAGAIARRYTAARPTSAAPASGAHDVLARAQAGDPVAAEVWDSAVDALALSFTQVAAFLAPEAIIIAGGLSRAGDALFAPLRERVDRRLSYHRRPEILPAELGEDAGLAGAALFARARATATDGGAA</sequence>
<comment type="caution">
    <text evidence="2">The sequence shown here is derived from an EMBL/GenBank/DDBJ whole genome shotgun (WGS) entry which is preliminary data.</text>
</comment>
<evidence type="ECO:0000313" key="3">
    <source>
        <dbReference type="Proteomes" id="UP001500851"/>
    </source>
</evidence>
<dbReference type="InterPro" id="IPR000600">
    <property type="entry name" value="ROK"/>
</dbReference>
<keyword evidence="3" id="KW-1185">Reference proteome</keyword>
<evidence type="ECO:0000313" key="2">
    <source>
        <dbReference type="EMBL" id="GAA1780951.1"/>
    </source>
</evidence>
<name>A0ABN2L9Z1_9MICO</name>
<dbReference type="Pfam" id="PF00480">
    <property type="entry name" value="ROK"/>
    <property type="match status" value="1"/>
</dbReference>
<dbReference type="SUPFAM" id="SSF53067">
    <property type="entry name" value="Actin-like ATPase domain"/>
    <property type="match status" value="1"/>
</dbReference>
<dbReference type="Gene3D" id="3.30.420.40">
    <property type="match status" value="2"/>
</dbReference>
<dbReference type="PANTHER" id="PTHR18964:SF149">
    <property type="entry name" value="BIFUNCTIONAL UDP-N-ACETYLGLUCOSAMINE 2-EPIMERASE_N-ACETYLMANNOSAMINE KINASE"/>
    <property type="match status" value="1"/>
</dbReference>
<dbReference type="RefSeq" id="WP_344029460.1">
    <property type="nucleotide sequence ID" value="NZ_BAAAOB010000001.1"/>
</dbReference>
<accession>A0ABN2L9Z1</accession>